<dbReference type="RefSeq" id="WP_116757711.1">
    <property type="nucleotide sequence ID" value="NZ_JBHUEX010000001.1"/>
</dbReference>
<accession>A0A2V1HL78</accession>
<gene>
    <name evidence="1" type="ORF">DDQ50_15520</name>
</gene>
<reference evidence="1 2" key="1">
    <citation type="submission" date="2018-05" db="EMBL/GenBank/DDBJ databases">
        <title>Amnibacterium sp. M8JJ-5, whole genome shotgun sequence.</title>
        <authorList>
            <person name="Tuo L."/>
        </authorList>
    </citation>
    <scope>NUCLEOTIDE SEQUENCE [LARGE SCALE GENOMIC DNA]</scope>
    <source>
        <strain evidence="1 2">M8JJ-5</strain>
    </source>
</reference>
<name>A0A2V1HL78_9MICO</name>
<keyword evidence="2" id="KW-1185">Reference proteome</keyword>
<dbReference type="EMBL" id="QEOP01000004">
    <property type="protein sequence ID" value="PVZ93383.1"/>
    <property type="molecule type" value="Genomic_DNA"/>
</dbReference>
<organism evidence="1 2">
    <name type="scientific">Amnibacterium flavum</name>
    <dbReference type="NCBI Taxonomy" id="2173173"/>
    <lineage>
        <taxon>Bacteria</taxon>
        <taxon>Bacillati</taxon>
        <taxon>Actinomycetota</taxon>
        <taxon>Actinomycetes</taxon>
        <taxon>Micrococcales</taxon>
        <taxon>Microbacteriaceae</taxon>
        <taxon>Amnibacterium</taxon>
    </lineage>
</organism>
<protein>
    <submittedName>
        <fullName evidence="1">Uncharacterized protein</fullName>
    </submittedName>
</protein>
<proteinExistence type="predicted"/>
<dbReference type="Proteomes" id="UP000244893">
    <property type="component" value="Unassembled WGS sequence"/>
</dbReference>
<evidence type="ECO:0000313" key="1">
    <source>
        <dbReference type="EMBL" id="PVZ93383.1"/>
    </source>
</evidence>
<dbReference type="AlphaFoldDB" id="A0A2V1HL78"/>
<sequence>MISDADYSSAAPIARVIRRRTTRRREALGRALAIPEVAAALEFVAERLGQLDRTVQGAPDAAFGLFAERIRADFEDALDAAFAYRAAPARDAIRDLEQITALLHRFRIHPESFTDWTHGIEVEGADLSGRAPSLRSVPAYPFELSRGTSVPDDSDGYIVSMSAQIVEPAVAAISEATLWVASVTRGAVPQPSPSDDPLQRLRELSAEAIV</sequence>
<evidence type="ECO:0000313" key="2">
    <source>
        <dbReference type="Proteomes" id="UP000244893"/>
    </source>
</evidence>
<comment type="caution">
    <text evidence="1">The sequence shown here is derived from an EMBL/GenBank/DDBJ whole genome shotgun (WGS) entry which is preliminary data.</text>
</comment>